<dbReference type="Pfam" id="PF07686">
    <property type="entry name" value="V-set"/>
    <property type="match status" value="1"/>
</dbReference>
<accession>A0AAX6Q5X0</accession>
<dbReference type="InterPro" id="IPR036179">
    <property type="entry name" value="Ig-like_dom_sf"/>
</dbReference>
<dbReference type="GO" id="GO:0050777">
    <property type="term" value="P:negative regulation of immune response"/>
    <property type="evidence" value="ECO:0007669"/>
    <property type="project" value="InterPro"/>
</dbReference>
<feature type="transmembrane region" description="Helical" evidence="1">
    <location>
        <begin position="213"/>
        <end position="235"/>
    </location>
</feature>
<dbReference type="InterPro" id="IPR003599">
    <property type="entry name" value="Ig_sub"/>
</dbReference>
<dbReference type="InterPro" id="IPR013783">
    <property type="entry name" value="Ig-like_fold"/>
</dbReference>
<dbReference type="InterPro" id="IPR013106">
    <property type="entry name" value="Ig_V-set"/>
</dbReference>
<evidence type="ECO:0000313" key="4">
    <source>
        <dbReference type="RefSeq" id="XP_004868570.1"/>
    </source>
</evidence>
<dbReference type="SMART" id="SM00409">
    <property type="entry name" value="IG"/>
    <property type="match status" value="1"/>
</dbReference>
<dbReference type="GO" id="GO:0009897">
    <property type="term" value="C:external side of plasma membrane"/>
    <property type="evidence" value="ECO:0007669"/>
    <property type="project" value="TreeGrafter"/>
</dbReference>
<dbReference type="SMART" id="SM00406">
    <property type="entry name" value="IGv"/>
    <property type="match status" value="1"/>
</dbReference>
<dbReference type="KEGG" id="hgl:101725530"/>
<dbReference type="Gene3D" id="2.60.40.10">
    <property type="entry name" value="Immunoglobulins"/>
    <property type="match status" value="1"/>
</dbReference>
<dbReference type="InterPro" id="IPR042379">
    <property type="entry name" value="PDCD1"/>
</dbReference>
<gene>
    <name evidence="4" type="primary">Pdcd1</name>
</gene>
<dbReference type="GeneID" id="101725530"/>
<dbReference type="PANTHER" id="PTHR15264:SF2">
    <property type="entry name" value="PROGRAMMED CELL DEATH PROTEIN 1"/>
    <property type="match status" value="1"/>
</dbReference>
<evidence type="ECO:0000259" key="2">
    <source>
        <dbReference type="PROSITE" id="PS50835"/>
    </source>
</evidence>
<dbReference type="RefSeq" id="XP_004868570.1">
    <property type="nucleotide sequence ID" value="XM_004868513.3"/>
</dbReference>
<protein>
    <submittedName>
        <fullName evidence="4">Programmed cell death protein 1 isoform X1</fullName>
    </submittedName>
</protein>
<evidence type="ECO:0000313" key="3">
    <source>
        <dbReference type="Proteomes" id="UP000694906"/>
    </source>
</evidence>
<sequence>MHSLPGGSNLGSTGKGAKILRTTLAPGQGWNHQQSQRKGLPWGDRPILAACRRGPGPAWLPAPSHSTLLPFLSDPPNRSCSPSFSPAQLSVPEGANATFTCSFSNSSEHFVLNWYRLSPSNQTDKLAAFPRESNLDPRFQVAQLPDGQSFQMSVLSVQRNDSGIYLCGAISLRPKAEIRESCRAELMVTERILEPPTVHPSPSPRPVGHLQGLVVGAMSVLVGIPVLLLLAWVLAAVCSRAVPEAEGARSKEQPRKEGPSAVPTVTMDYGVLDFQGREKAPECPAPCVHTEYATIVFPEGLGALSPGLRTSAGGLQALRPPRQQDGHCSWPL</sequence>
<keyword evidence="1" id="KW-0812">Transmembrane</keyword>
<keyword evidence="1" id="KW-1133">Transmembrane helix</keyword>
<organism evidence="3 4">
    <name type="scientific">Heterocephalus glaber</name>
    <name type="common">Naked mole rat</name>
    <dbReference type="NCBI Taxonomy" id="10181"/>
    <lineage>
        <taxon>Eukaryota</taxon>
        <taxon>Metazoa</taxon>
        <taxon>Chordata</taxon>
        <taxon>Craniata</taxon>
        <taxon>Vertebrata</taxon>
        <taxon>Euteleostomi</taxon>
        <taxon>Mammalia</taxon>
        <taxon>Eutheria</taxon>
        <taxon>Euarchontoglires</taxon>
        <taxon>Glires</taxon>
        <taxon>Rodentia</taxon>
        <taxon>Hystricomorpha</taxon>
        <taxon>Bathyergidae</taxon>
        <taxon>Heterocephalus</taxon>
    </lineage>
</organism>
<dbReference type="GO" id="GO:0070234">
    <property type="term" value="P:positive regulation of T cell apoptotic process"/>
    <property type="evidence" value="ECO:0007669"/>
    <property type="project" value="TreeGrafter"/>
</dbReference>
<dbReference type="PROSITE" id="PS50835">
    <property type="entry name" value="IG_LIKE"/>
    <property type="match status" value="1"/>
</dbReference>
<dbReference type="AlphaFoldDB" id="A0AAX6Q5X0"/>
<dbReference type="InterPro" id="IPR007110">
    <property type="entry name" value="Ig-like_dom"/>
</dbReference>
<dbReference type="SUPFAM" id="SSF48726">
    <property type="entry name" value="Immunoglobulin"/>
    <property type="match status" value="1"/>
</dbReference>
<feature type="domain" description="Ig-like" evidence="2">
    <location>
        <begin position="82"/>
        <end position="179"/>
    </location>
</feature>
<name>A0AAX6Q5X0_HETGA</name>
<keyword evidence="3" id="KW-1185">Reference proteome</keyword>
<proteinExistence type="predicted"/>
<evidence type="ECO:0000256" key="1">
    <source>
        <dbReference type="SAM" id="Phobius"/>
    </source>
</evidence>
<dbReference type="CTD" id="5133"/>
<reference evidence="4" key="1">
    <citation type="submission" date="2025-08" db="UniProtKB">
        <authorList>
            <consortium name="RefSeq"/>
        </authorList>
    </citation>
    <scope>IDENTIFICATION</scope>
</reference>
<dbReference type="PANTHER" id="PTHR15264">
    <property type="entry name" value="PROGRAMMED CELL DEATH PROTEIN 1"/>
    <property type="match status" value="1"/>
</dbReference>
<keyword evidence="1" id="KW-0472">Membrane</keyword>
<dbReference type="Proteomes" id="UP000694906">
    <property type="component" value="Unplaced"/>
</dbReference>